<dbReference type="STRING" id="8187.ENSLCAP00010033613"/>
<evidence type="ECO:0000256" key="4">
    <source>
        <dbReference type="ARBA" id="ARBA00023212"/>
    </source>
</evidence>
<dbReference type="GeneTree" id="ENSGT00530000063947"/>
<organism evidence="6 7">
    <name type="scientific">Lates calcarifer</name>
    <name type="common">Barramundi</name>
    <name type="synonym">Holocentrus calcarifer</name>
    <dbReference type="NCBI Taxonomy" id="8187"/>
    <lineage>
        <taxon>Eukaryota</taxon>
        <taxon>Metazoa</taxon>
        <taxon>Chordata</taxon>
        <taxon>Craniata</taxon>
        <taxon>Vertebrata</taxon>
        <taxon>Euteleostomi</taxon>
        <taxon>Actinopterygii</taxon>
        <taxon>Neopterygii</taxon>
        <taxon>Teleostei</taxon>
        <taxon>Neoteleostei</taxon>
        <taxon>Acanthomorphata</taxon>
        <taxon>Carangaria</taxon>
        <taxon>Carangaria incertae sedis</taxon>
        <taxon>Centropomidae</taxon>
        <taxon>Lates</taxon>
    </lineage>
</organism>
<keyword evidence="7" id="KW-1185">Reference proteome</keyword>
<keyword evidence="4" id="KW-0206">Cytoskeleton</keyword>
<comment type="subcellular location">
    <subcellularLocation>
        <location evidence="1">Cytoplasm</location>
        <location evidence="1">Cytoskeleton</location>
    </subcellularLocation>
</comment>
<dbReference type="GO" id="GO:0000226">
    <property type="term" value="P:microtubule cytoskeleton organization"/>
    <property type="evidence" value="ECO:0007669"/>
    <property type="project" value="InterPro"/>
</dbReference>
<accession>A0A4W6E4Y5</accession>
<evidence type="ECO:0000256" key="3">
    <source>
        <dbReference type="ARBA" id="ARBA00022490"/>
    </source>
</evidence>
<dbReference type="GO" id="GO:0005801">
    <property type="term" value="C:cis-Golgi network"/>
    <property type="evidence" value="ECO:0007669"/>
    <property type="project" value="TreeGrafter"/>
</dbReference>
<dbReference type="Ensembl" id="ENSLCAT00010034416.1">
    <property type="protein sequence ID" value="ENSLCAP00010033613.1"/>
    <property type="gene ID" value="ENSLCAG00010015794.1"/>
</dbReference>
<dbReference type="AlphaFoldDB" id="A0A4W6E4Y5"/>
<dbReference type="GO" id="GO:0005516">
    <property type="term" value="F:calmodulin binding"/>
    <property type="evidence" value="ECO:0007669"/>
    <property type="project" value="InterPro"/>
</dbReference>
<sequence length="190" mass="21186">MAWPCISRVCCLARFWNQFDKSDLSVPLTIQNYSDIAAEQEVRSVTKQVSASERAPGNNYSTPDPVTQYKQDFKPWPIPRKENFPWISNGGSRNTGRKILQLNTPARGQRPPTSHVRPATRRPTAGTSTGPRGPIRGSTSSRLLPPTYNHLLSPSPSPLPCRLQLHPAPPASSRASRLREPSSVERPRER</sequence>
<dbReference type="Proteomes" id="UP000314980">
    <property type="component" value="Unassembled WGS sequence"/>
</dbReference>
<dbReference type="GO" id="GO:0005874">
    <property type="term" value="C:microtubule"/>
    <property type="evidence" value="ECO:0007669"/>
    <property type="project" value="InterPro"/>
</dbReference>
<evidence type="ECO:0000313" key="6">
    <source>
        <dbReference type="Ensembl" id="ENSLCAP00010033613.1"/>
    </source>
</evidence>
<evidence type="ECO:0000256" key="5">
    <source>
        <dbReference type="SAM" id="MobiDB-lite"/>
    </source>
</evidence>
<feature type="region of interest" description="Disordered" evidence="5">
    <location>
        <begin position="47"/>
        <end position="190"/>
    </location>
</feature>
<dbReference type="GO" id="GO:0070507">
    <property type="term" value="P:regulation of microtubule cytoskeleton organization"/>
    <property type="evidence" value="ECO:0007669"/>
    <property type="project" value="TreeGrafter"/>
</dbReference>
<feature type="compositionally biased region" description="Basic and acidic residues" evidence="5">
    <location>
        <begin position="177"/>
        <end position="190"/>
    </location>
</feature>
<dbReference type="PANTHER" id="PTHR14759:SF37">
    <property type="entry name" value="MAP6 DOMAIN-CONTAINING PROTEIN 1"/>
    <property type="match status" value="1"/>
</dbReference>
<comment type="similarity">
    <text evidence="2">Belongs to the STOP family.</text>
</comment>
<dbReference type="PANTHER" id="PTHR14759">
    <property type="entry name" value="STOP PROTEIN"/>
    <property type="match status" value="1"/>
</dbReference>
<evidence type="ECO:0000313" key="7">
    <source>
        <dbReference type="Proteomes" id="UP000314980"/>
    </source>
</evidence>
<keyword evidence="3" id="KW-0963">Cytoplasm</keyword>
<proteinExistence type="inferred from homology"/>
<name>A0A4W6E4Y5_LATCA</name>
<dbReference type="InParanoid" id="A0A4W6E4Y5"/>
<dbReference type="GO" id="GO:0030705">
    <property type="term" value="P:cytoskeleton-dependent intracellular transport"/>
    <property type="evidence" value="ECO:0007669"/>
    <property type="project" value="TreeGrafter"/>
</dbReference>
<dbReference type="InterPro" id="IPR007882">
    <property type="entry name" value="MAP6"/>
</dbReference>
<evidence type="ECO:0000256" key="2">
    <source>
        <dbReference type="ARBA" id="ARBA00005728"/>
    </source>
</evidence>
<dbReference type="GO" id="GO:0008017">
    <property type="term" value="F:microtubule binding"/>
    <property type="evidence" value="ECO:0007669"/>
    <property type="project" value="InterPro"/>
</dbReference>
<dbReference type="GO" id="GO:0005798">
    <property type="term" value="C:Golgi-associated vesicle"/>
    <property type="evidence" value="ECO:0007669"/>
    <property type="project" value="TreeGrafter"/>
</dbReference>
<reference evidence="7" key="1">
    <citation type="submission" date="2015-09" db="EMBL/GenBank/DDBJ databases">
        <authorList>
            <person name="Sai Rama Sridatta P."/>
        </authorList>
    </citation>
    <scope>NUCLEOTIDE SEQUENCE [LARGE SCALE GENOMIC DNA]</scope>
</reference>
<reference evidence="6" key="3">
    <citation type="submission" date="2025-09" db="UniProtKB">
        <authorList>
            <consortium name="Ensembl"/>
        </authorList>
    </citation>
    <scope>IDENTIFICATION</scope>
</reference>
<evidence type="ECO:0000256" key="1">
    <source>
        <dbReference type="ARBA" id="ARBA00004245"/>
    </source>
</evidence>
<feature type="compositionally biased region" description="Polar residues" evidence="5">
    <location>
        <begin position="58"/>
        <end position="70"/>
    </location>
</feature>
<reference evidence="6" key="2">
    <citation type="submission" date="2025-08" db="UniProtKB">
        <authorList>
            <consortium name="Ensembl"/>
        </authorList>
    </citation>
    <scope>IDENTIFICATION</scope>
</reference>
<protein>
    <submittedName>
        <fullName evidence="6">MAP6 domain containing 1</fullName>
    </submittedName>
</protein>